<gene>
    <name evidence="2" type="ORF">HZI73_20050</name>
</gene>
<dbReference type="AlphaFoldDB" id="A0A8J8MML3"/>
<dbReference type="GO" id="GO:0004853">
    <property type="term" value="F:uroporphyrinogen decarboxylase activity"/>
    <property type="evidence" value="ECO:0007669"/>
    <property type="project" value="InterPro"/>
</dbReference>
<protein>
    <submittedName>
        <fullName evidence="2">Methyltransferase</fullName>
    </submittedName>
</protein>
<accession>A0A8J8MML3</accession>
<dbReference type="InterPro" id="IPR000257">
    <property type="entry name" value="Uroporphyrinogen_deCOase"/>
</dbReference>
<keyword evidence="2" id="KW-0808">Transferase</keyword>
<proteinExistence type="predicted"/>
<reference evidence="2" key="1">
    <citation type="submission" date="2020-07" db="EMBL/GenBank/DDBJ databases">
        <title>Vallitalea pronyensis genome.</title>
        <authorList>
            <person name="Postec A."/>
        </authorList>
    </citation>
    <scope>NUCLEOTIDE SEQUENCE</scope>
    <source>
        <strain evidence="2">FatNI3</strain>
    </source>
</reference>
<dbReference type="GO" id="GO:0006779">
    <property type="term" value="P:porphyrin-containing compound biosynthetic process"/>
    <property type="evidence" value="ECO:0007669"/>
    <property type="project" value="InterPro"/>
</dbReference>
<keyword evidence="3" id="KW-1185">Reference proteome</keyword>
<sequence>MTGRERLQKTLNHEVPDKVPVDIGATIVSGISAKTLIELKEHLELNGETIKIQDPFFMIGQMQESLREVLQVDVVGVFTPYTKLGFENRDWKEWEFEKGRVGMVGGGFNITVDENGYIYAYPQGDTSVPPSAMMPKDGYYFDAIVRQGDISPESLNGKKDFEEQFGIYSEQVLRDIERDADHFFKHTDYGIIGNFTGTSLGDFSSLPGPGLKETPGIRSIEDWLMAHVINQSYIKEVFDYQTEVAIENLKHYKQAVGDKIQAVYVSGTDFGTQHCELISPKVFRELYKPYFTTLNKWIHDNTSWKTFYHSCGSIPNLLDDFVEMGVDILNPVQCSANGMDPIFLKEKYGDKLVFWGGGIDTQHVLPFGTPEQVRLQTLERLEIFAKGGGYVFNAIHNIQANTPIANMMAMINAVKDFNTK</sequence>
<dbReference type="EMBL" id="CP058649">
    <property type="protein sequence ID" value="QUI24450.1"/>
    <property type="molecule type" value="Genomic_DNA"/>
</dbReference>
<organism evidence="2 3">
    <name type="scientific">Vallitalea pronyensis</name>
    <dbReference type="NCBI Taxonomy" id="1348613"/>
    <lineage>
        <taxon>Bacteria</taxon>
        <taxon>Bacillati</taxon>
        <taxon>Bacillota</taxon>
        <taxon>Clostridia</taxon>
        <taxon>Lachnospirales</taxon>
        <taxon>Vallitaleaceae</taxon>
        <taxon>Vallitalea</taxon>
    </lineage>
</organism>
<feature type="domain" description="Uroporphyrinogen decarboxylase (URO-D)" evidence="1">
    <location>
        <begin position="219"/>
        <end position="416"/>
    </location>
</feature>
<dbReference type="Pfam" id="PF01208">
    <property type="entry name" value="URO-D"/>
    <property type="match status" value="1"/>
</dbReference>
<dbReference type="Proteomes" id="UP000683246">
    <property type="component" value="Chromosome"/>
</dbReference>
<evidence type="ECO:0000313" key="3">
    <source>
        <dbReference type="Proteomes" id="UP000683246"/>
    </source>
</evidence>
<dbReference type="PANTHER" id="PTHR47099:SF1">
    <property type="entry name" value="METHYLCOBAMIDE:COM METHYLTRANSFERASE MTBA"/>
    <property type="match status" value="1"/>
</dbReference>
<keyword evidence="2" id="KW-0489">Methyltransferase</keyword>
<dbReference type="GO" id="GO:0032259">
    <property type="term" value="P:methylation"/>
    <property type="evidence" value="ECO:0007669"/>
    <property type="project" value="UniProtKB-KW"/>
</dbReference>
<evidence type="ECO:0000259" key="1">
    <source>
        <dbReference type="Pfam" id="PF01208"/>
    </source>
</evidence>
<dbReference type="SUPFAM" id="SSF51726">
    <property type="entry name" value="UROD/MetE-like"/>
    <property type="match status" value="1"/>
</dbReference>
<dbReference type="InterPro" id="IPR052024">
    <property type="entry name" value="Methanogen_methyltrans"/>
</dbReference>
<dbReference type="InterPro" id="IPR038071">
    <property type="entry name" value="UROD/MetE-like_sf"/>
</dbReference>
<dbReference type="KEGG" id="vpy:HZI73_20050"/>
<name>A0A8J8MML3_9FIRM</name>
<dbReference type="Gene3D" id="3.20.20.210">
    <property type="match status" value="1"/>
</dbReference>
<evidence type="ECO:0000313" key="2">
    <source>
        <dbReference type="EMBL" id="QUI24450.1"/>
    </source>
</evidence>
<dbReference type="RefSeq" id="WP_212695144.1">
    <property type="nucleotide sequence ID" value="NZ_CP058649.1"/>
</dbReference>
<dbReference type="PANTHER" id="PTHR47099">
    <property type="entry name" value="METHYLCOBAMIDE:COM METHYLTRANSFERASE MTBA"/>
    <property type="match status" value="1"/>
</dbReference>
<dbReference type="GO" id="GO:0008168">
    <property type="term" value="F:methyltransferase activity"/>
    <property type="evidence" value="ECO:0007669"/>
    <property type="project" value="UniProtKB-KW"/>
</dbReference>